<sequence>MKVLSLKLRRAVCAVAVLSALVALPAMAQEVSPSHLAAARQAVDAIDTTEQFDQILLNAATQIKAELIVNNPNLQSQISQMVDDNAIALAPRRADLENEIARVYAKIFTEQELREITQFYTSEAGRKLLAQGPSAVRETMSAADIWANGIVRDLRRSSDEGMRKLAPAAAAAQPAQ</sequence>
<dbReference type="InterPro" id="IPR018637">
    <property type="entry name" value="DUF2059"/>
</dbReference>
<dbReference type="EMBL" id="LC066377">
    <property type="protein sequence ID" value="BAT28232.1"/>
    <property type="molecule type" value="Genomic_DNA"/>
</dbReference>
<proteinExistence type="predicted"/>
<reference evidence="3" key="1">
    <citation type="journal article" date="2015" name="Proc. Natl. Acad. Sci. U.S.A.">
        <title>Bacterial clade with the ribosomal RNA operon on a small plasmid rather than the chromosome.</title>
        <authorList>
            <person name="Anda M."/>
            <person name="Ohtsubo Y."/>
            <person name="Okubo T."/>
            <person name="Sugawara M."/>
            <person name="Nagata Y."/>
            <person name="Tsuda M."/>
            <person name="Minamisawa K."/>
            <person name="Mitsui H."/>
        </authorList>
    </citation>
    <scope>NUCLEOTIDE SEQUENCE</scope>
    <source>
        <strain evidence="3">JCM 14755</strain>
    </source>
</reference>
<evidence type="ECO:0000259" key="2">
    <source>
        <dbReference type="Pfam" id="PF09832"/>
    </source>
</evidence>
<name>A0A0P0Z2D7_9HYPH</name>
<organism evidence="3">
    <name type="scientific">Aureimonas frigidaquae</name>
    <dbReference type="NCBI Taxonomy" id="424757"/>
    <lineage>
        <taxon>Bacteria</taxon>
        <taxon>Pseudomonadati</taxon>
        <taxon>Pseudomonadota</taxon>
        <taxon>Alphaproteobacteria</taxon>
        <taxon>Hyphomicrobiales</taxon>
        <taxon>Aurantimonadaceae</taxon>
        <taxon>Aureimonas</taxon>
    </lineage>
</organism>
<dbReference type="AlphaFoldDB" id="A0A0P0Z2D7"/>
<feature type="domain" description="DUF2059" evidence="2">
    <location>
        <begin position="95"/>
        <end position="152"/>
    </location>
</feature>
<keyword evidence="1" id="KW-0732">Signal</keyword>
<evidence type="ECO:0000256" key="1">
    <source>
        <dbReference type="SAM" id="SignalP"/>
    </source>
</evidence>
<feature type="chain" id="PRO_5006058010" description="DUF2059 domain-containing protein" evidence="1">
    <location>
        <begin position="29"/>
        <end position="176"/>
    </location>
</feature>
<protein>
    <recommendedName>
        <fullName evidence="2">DUF2059 domain-containing protein</fullName>
    </recommendedName>
</protein>
<evidence type="ECO:0000313" key="3">
    <source>
        <dbReference type="EMBL" id="BAT28232.1"/>
    </source>
</evidence>
<dbReference type="Pfam" id="PF09832">
    <property type="entry name" value="DUF2059"/>
    <property type="match status" value="1"/>
</dbReference>
<accession>A0A0P0Z2D7</accession>
<feature type="signal peptide" evidence="1">
    <location>
        <begin position="1"/>
        <end position="28"/>
    </location>
</feature>